<dbReference type="GO" id="GO:0004181">
    <property type="term" value="F:metallocarboxypeptidase activity"/>
    <property type="evidence" value="ECO:0007669"/>
    <property type="project" value="InterPro"/>
</dbReference>
<evidence type="ECO:0000259" key="5">
    <source>
        <dbReference type="PROSITE" id="PS52035"/>
    </source>
</evidence>
<dbReference type="AlphaFoldDB" id="A0A2H0RHC1"/>
<gene>
    <name evidence="6" type="ORF">COV08_02600</name>
</gene>
<dbReference type="PROSITE" id="PS52035">
    <property type="entry name" value="PEPTIDASE_M14"/>
    <property type="match status" value="1"/>
</dbReference>
<keyword evidence="4" id="KW-0812">Transmembrane</keyword>
<comment type="caution">
    <text evidence="6">The sequence shown here is derived from an EMBL/GenBank/DDBJ whole genome shotgun (WGS) entry which is preliminary data.</text>
</comment>
<dbReference type="SUPFAM" id="SSF53187">
    <property type="entry name" value="Zn-dependent exopeptidases"/>
    <property type="match status" value="1"/>
</dbReference>
<name>A0A2H0RHC1_9BACT</name>
<comment type="caution">
    <text evidence="3">Lacks conserved residue(s) required for the propagation of feature annotation.</text>
</comment>
<feature type="domain" description="Peptidase M14" evidence="5">
    <location>
        <begin position="65"/>
        <end position="330"/>
    </location>
</feature>
<dbReference type="GO" id="GO:0008270">
    <property type="term" value="F:zinc ion binding"/>
    <property type="evidence" value="ECO:0007669"/>
    <property type="project" value="InterPro"/>
</dbReference>
<evidence type="ECO:0000256" key="4">
    <source>
        <dbReference type="SAM" id="Phobius"/>
    </source>
</evidence>
<evidence type="ECO:0000256" key="2">
    <source>
        <dbReference type="ARBA" id="ARBA00005988"/>
    </source>
</evidence>
<reference evidence="6 7" key="1">
    <citation type="submission" date="2017-09" db="EMBL/GenBank/DDBJ databases">
        <title>Depth-based differentiation of microbial function through sediment-hosted aquifers and enrichment of novel symbionts in the deep terrestrial subsurface.</title>
        <authorList>
            <person name="Probst A.J."/>
            <person name="Ladd B."/>
            <person name="Jarett J.K."/>
            <person name="Geller-Mcgrath D.E."/>
            <person name="Sieber C.M."/>
            <person name="Emerson J.B."/>
            <person name="Anantharaman K."/>
            <person name="Thomas B.C."/>
            <person name="Malmstrom R."/>
            <person name="Stieglmeier M."/>
            <person name="Klingl A."/>
            <person name="Woyke T."/>
            <person name="Ryan C.M."/>
            <person name="Banfield J.F."/>
        </authorList>
    </citation>
    <scope>NUCLEOTIDE SEQUENCE [LARGE SCALE GENOMIC DNA]</scope>
    <source>
        <strain evidence="6">CG10_big_fil_rev_8_21_14_0_10_49_38</strain>
    </source>
</reference>
<evidence type="ECO:0000313" key="7">
    <source>
        <dbReference type="Proteomes" id="UP000230431"/>
    </source>
</evidence>
<keyword evidence="4" id="KW-1133">Transmembrane helix</keyword>
<dbReference type="Pfam" id="PF00246">
    <property type="entry name" value="Peptidase_M14"/>
    <property type="match status" value="1"/>
</dbReference>
<accession>A0A2H0RHC1</accession>
<protein>
    <recommendedName>
        <fullName evidence="5">Peptidase M14 domain-containing protein</fullName>
    </recommendedName>
</protein>
<keyword evidence="4" id="KW-0472">Membrane</keyword>
<organism evidence="6 7">
    <name type="scientific">Candidatus Vogelbacteria bacterium CG10_big_fil_rev_8_21_14_0_10_49_38</name>
    <dbReference type="NCBI Taxonomy" id="1975043"/>
    <lineage>
        <taxon>Bacteria</taxon>
        <taxon>Candidatus Vogeliibacteriota</taxon>
    </lineage>
</organism>
<comment type="cofactor">
    <cofactor evidence="1">
        <name>Zn(2+)</name>
        <dbReference type="ChEBI" id="CHEBI:29105"/>
    </cofactor>
</comment>
<dbReference type="InterPro" id="IPR000834">
    <property type="entry name" value="Peptidase_M14"/>
</dbReference>
<evidence type="ECO:0000256" key="3">
    <source>
        <dbReference type="PROSITE-ProRule" id="PRU01379"/>
    </source>
</evidence>
<feature type="transmembrane region" description="Helical" evidence="4">
    <location>
        <begin position="12"/>
        <end position="33"/>
    </location>
</feature>
<feature type="transmembrane region" description="Helical" evidence="4">
    <location>
        <begin position="39"/>
        <end position="58"/>
    </location>
</feature>
<dbReference type="PANTHER" id="PTHR11705">
    <property type="entry name" value="PROTEASE FAMILY M14 CARBOXYPEPTIDASE A,B"/>
    <property type="match status" value="1"/>
</dbReference>
<proteinExistence type="inferred from homology"/>
<dbReference type="Proteomes" id="UP000230431">
    <property type="component" value="Unassembled WGS sequence"/>
</dbReference>
<dbReference type="Gene3D" id="3.40.630.10">
    <property type="entry name" value="Zn peptidases"/>
    <property type="match status" value="1"/>
</dbReference>
<sequence length="332" mass="36092">MVSWFESKSRSLSSCQGLTLTAWVTNLLFVLGWKDMKNAIIWGIIILVLVIIGSFFLWGSNGNDEPAPTITDQEPLVKEVVPAVDKTKTVLGVSAQGRDLVAYHYGDGAKEVIFIGGIHGGYSWNTVLVAYELMDYLAAGTSTVPAGVKVTVIPALNPDGLFATVGTTSRFAAAQVPASEDLRVAGRFNGNTVDLNRNFDCDWQANAKWQNKDVSGGTTVFSEPETLAVKNYIEQVKPAAVVVWYSAAGGVFASNCHDGVLPETAELTKLFARASGYRAYDNFNFYEITGDMVNWLAKEKIPAISVLLTDHKSTEWSKNLAGIKALLNYYAE</sequence>
<evidence type="ECO:0000313" key="6">
    <source>
        <dbReference type="EMBL" id="PIR45898.1"/>
    </source>
</evidence>
<dbReference type="GO" id="GO:0006508">
    <property type="term" value="P:proteolysis"/>
    <property type="evidence" value="ECO:0007669"/>
    <property type="project" value="InterPro"/>
</dbReference>
<dbReference type="EMBL" id="PCYK01000021">
    <property type="protein sequence ID" value="PIR45898.1"/>
    <property type="molecule type" value="Genomic_DNA"/>
</dbReference>
<comment type="similarity">
    <text evidence="2 3">Belongs to the peptidase M14 family.</text>
</comment>
<evidence type="ECO:0000256" key="1">
    <source>
        <dbReference type="ARBA" id="ARBA00001947"/>
    </source>
</evidence>
<dbReference type="GO" id="GO:0005615">
    <property type="term" value="C:extracellular space"/>
    <property type="evidence" value="ECO:0007669"/>
    <property type="project" value="TreeGrafter"/>
</dbReference>
<dbReference type="PANTHER" id="PTHR11705:SF91">
    <property type="entry name" value="FI01817P-RELATED"/>
    <property type="match status" value="1"/>
</dbReference>